<reference evidence="2" key="1">
    <citation type="submission" date="2021-10" db="EMBL/GenBank/DDBJ databases">
        <title>De novo Genome Assembly of Clathrus columnatus (Basidiomycota, Fungi) Using Illumina and Nanopore Sequence Data.</title>
        <authorList>
            <person name="Ogiso-Tanaka E."/>
            <person name="Itagaki H."/>
            <person name="Hosoya T."/>
            <person name="Hosaka K."/>
        </authorList>
    </citation>
    <scope>NUCLEOTIDE SEQUENCE</scope>
    <source>
        <strain evidence="2">MO-923</strain>
    </source>
</reference>
<evidence type="ECO:0000313" key="2">
    <source>
        <dbReference type="EMBL" id="GJJ15697.1"/>
    </source>
</evidence>
<feature type="compositionally biased region" description="Basic residues" evidence="1">
    <location>
        <begin position="146"/>
        <end position="160"/>
    </location>
</feature>
<keyword evidence="3" id="KW-1185">Reference proteome</keyword>
<feature type="compositionally biased region" description="Basic and acidic residues" evidence="1">
    <location>
        <begin position="219"/>
        <end position="233"/>
    </location>
</feature>
<name>A0AAV5API8_9AGAM</name>
<feature type="region of interest" description="Disordered" evidence="1">
    <location>
        <begin position="124"/>
        <end position="173"/>
    </location>
</feature>
<dbReference type="Proteomes" id="UP001050691">
    <property type="component" value="Unassembled WGS sequence"/>
</dbReference>
<feature type="region of interest" description="Disordered" evidence="1">
    <location>
        <begin position="188"/>
        <end position="233"/>
    </location>
</feature>
<feature type="compositionally biased region" description="Polar residues" evidence="1">
    <location>
        <begin position="188"/>
        <end position="198"/>
    </location>
</feature>
<proteinExistence type="predicted"/>
<evidence type="ECO:0000313" key="3">
    <source>
        <dbReference type="Proteomes" id="UP001050691"/>
    </source>
</evidence>
<gene>
    <name evidence="2" type="ORF">Clacol_009975</name>
</gene>
<feature type="compositionally biased region" description="Basic and acidic residues" evidence="1">
    <location>
        <begin position="125"/>
        <end position="134"/>
    </location>
</feature>
<accession>A0AAV5API8</accession>
<evidence type="ECO:0000256" key="1">
    <source>
        <dbReference type="SAM" id="MobiDB-lite"/>
    </source>
</evidence>
<organism evidence="2 3">
    <name type="scientific">Clathrus columnatus</name>
    <dbReference type="NCBI Taxonomy" id="1419009"/>
    <lineage>
        <taxon>Eukaryota</taxon>
        <taxon>Fungi</taxon>
        <taxon>Dikarya</taxon>
        <taxon>Basidiomycota</taxon>
        <taxon>Agaricomycotina</taxon>
        <taxon>Agaricomycetes</taxon>
        <taxon>Phallomycetidae</taxon>
        <taxon>Phallales</taxon>
        <taxon>Clathraceae</taxon>
        <taxon>Clathrus</taxon>
    </lineage>
</organism>
<sequence>MSTGNSPVEGEKHTQFCAISPYDCDTDSPSCYDSDSLLDFTGSSQLESVDTLETSVSWYCRGDSAEDEDEAMHVTRSGDRTPLSPNNYLDSPAPLLDSKVFILHPVKLEDDDFDFTCAGLEEEGGEAHEVDRSRSVFRSQQVQPLHQHHHHNHHHRHQPRRNATFSTPDRSRRRWSAPISAFADILTVQTPVSSANPTSSDDDRNSDSDSDVDANSDIQARDETRGRASNKKELQLYSVNKQDIQTQNLSAAMY</sequence>
<dbReference type="AlphaFoldDB" id="A0AAV5API8"/>
<dbReference type="EMBL" id="BPWL01000011">
    <property type="protein sequence ID" value="GJJ15697.1"/>
    <property type="molecule type" value="Genomic_DNA"/>
</dbReference>
<comment type="caution">
    <text evidence="2">The sequence shown here is derived from an EMBL/GenBank/DDBJ whole genome shotgun (WGS) entry which is preliminary data.</text>
</comment>
<protein>
    <submittedName>
        <fullName evidence="2">Uncharacterized protein</fullName>
    </submittedName>
</protein>